<dbReference type="PANTHER" id="PTHR37422:SF13">
    <property type="entry name" value="LIPOPOLYSACCHARIDE BIOSYNTHESIS PROTEIN PA4999-RELATED"/>
    <property type="match status" value="1"/>
</dbReference>
<feature type="transmembrane region" description="Helical" evidence="5">
    <location>
        <begin position="257"/>
        <end position="273"/>
    </location>
</feature>
<feature type="transmembrane region" description="Helical" evidence="5">
    <location>
        <begin position="429"/>
        <end position="446"/>
    </location>
</feature>
<organism evidence="7 8">
    <name type="scientific">Niabella soli DSM 19437</name>
    <dbReference type="NCBI Taxonomy" id="929713"/>
    <lineage>
        <taxon>Bacteria</taxon>
        <taxon>Pseudomonadati</taxon>
        <taxon>Bacteroidota</taxon>
        <taxon>Chitinophagia</taxon>
        <taxon>Chitinophagales</taxon>
        <taxon>Chitinophagaceae</taxon>
        <taxon>Niabella</taxon>
    </lineage>
</organism>
<dbReference type="HOGENOM" id="CLU_042012_0_0_10"/>
<gene>
    <name evidence="7" type="ORF">NIASO_01000</name>
</gene>
<dbReference type="AlphaFoldDB" id="W0ETN3"/>
<proteinExistence type="predicted"/>
<evidence type="ECO:0000313" key="7">
    <source>
        <dbReference type="EMBL" id="AHF14155.1"/>
    </source>
</evidence>
<dbReference type="EMBL" id="CP007035">
    <property type="protein sequence ID" value="AHF14155.1"/>
    <property type="molecule type" value="Genomic_DNA"/>
</dbReference>
<reference evidence="7 8" key="1">
    <citation type="submission" date="2013-12" db="EMBL/GenBank/DDBJ databases">
        <authorList>
            <consortium name="DOE Joint Genome Institute"/>
            <person name="Eisen J."/>
            <person name="Huntemann M."/>
            <person name="Han J."/>
            <person name="Chen A."/>
            <person name="Kyrpides N."/>
            <person name="Mavromatis K."/>
            <person name="Markowitz V."/>
            <person name="Palaniappan K."/>
            <person name="Ivanova N."/>
            <person name="Schaumberg A."/>
            <person name="Pati A."/>
            <person name="Liolios K."/>
            <person name="Nordberg H.P."/>
            <person name="Cantor M.N."/>
            <person name="Hua S.X."/>
            <person name="Woyke T."/>
        </authorList>
    </citation>
    <scope>NUCLEOTIDE SEQUENCE [LARGE SCALE GENOMIC DNA]</scope>
    <source>
        <strain evidence="8">DSM 19437</strain>
    </source>
</reference>
<dbReference type="STRING" id="929713.NIASO_01000"/>
<feature type="transmembrane region" description="Helical" evidence="5">
    <location>
        <begin position="391"/>
        <end position="409"/>
    </location>
</feature>
<feature type="transmembrane region" description="Helical" evidence="5">
    <location>
        <begin position="85"/>
        <end position="106"/>
    </location>
</feature>
<feature type="transmembrane region" description="Helical" evidence="5">
    <location>
        <begin position="39"/>
        <end position="58"/>
    </location>
</feature>
<keyword evidence="2 5" id="KW-0812">Transmembrane</keyword>
<evidence type="ECO:0000256" key="1">
    <source>
        <dbReference type="ARBA" id="ARBA00004141"/>
    </source>
</evidence>
<feature type="domain" description="O-antigen ligase-related" evidence="6">
    <location>
        <begin position="265"/>
        <end position="403"/>
    </location>
</feature>
<feature type="transmembrane region" description="Helical" evidence="5">
    <location>
        <begin position="148"/>
        <end position="166"/>
    </location>
</feature>
<accession>W0ETN3</accession>
<name>W0ETN3_9BACT</name>
<sequence length="479" mass="52434">MLRPLKTIKLSKKGYAFIALGVVVAVLSCVWSIKSQNPAFFFAPVLVLVSFAFLVALFREPMVGLIATIAYCFLLGIPAREIGGVSYGMGIELLLLLTLLSVWYHAPRYNFSGLRSELMALMLIWFIISVLEVMNPSGASVRGWLQEIRGAALYPLLITGLGTILLTKKKYVTVFVGLIVTLSVIAALNGVKQKQIGPSRGEQAFLDNGGAVTHILGGQLRVFSFYQDAGQFGASMAVFVIIALVLAVGIKQFRKRLYYFLCVPLFGYAMLISGTRGSFFALVAAAAFALLLTKNFKALLIGSILLGGFVGFLKFTTIGNANYGIYRLRTAVDPQDASLNLRFFNQQRLAQYLQSRPLGGGLGVIGAFGHEYNQGQFLATIEPDSYWVKVWAMYGIVGFTLWFCIIMYLLGKCCGIIWKARDPDLKVKLIALGAGIAGVFLCSYGNEVINNMPSSIMVNLSFAIIFNSPRMSDEKTTLH</sequence>
<dbReference type="PROSITE" id="PS51257">
    <property type="entry name" value="PROKAR_LIPOPROTEIN"/>
    <property type="match status" value="1"/>
</dbReference>
<dbReference type="GO" id="GO:0016020">
    <property type="term" value="C:membrane"/>
    <property type="evidence" value="ECO:0007669"/>
    <property type="project" value="UniProtKB-SubCell"/>
</dbReference>
<feature type="transmembrane region" description="Helical" evidence="5">
    <location>
        <begin position="229"/>
        <end position="250"/>
    </location>
</feature>
<dbReference type="InterPro" id="IPR007016">
    <property type="entry name" value="O-antigen_ligase-rel_domated"/>
</dbReference>
<evidence type="ECO:0000256" key="4">
    <source>
        <dbReference type="ARBA" id="ARBA00023136"/>
    </source>
</evidence>
<evidence type="ECO:0000256" key="5">
    <source>
        <dbReference type="SAM" id="Phobius"/>
    </source>
</evidence>
<keyword evidence="4 5" id="KW-0472">Membrane</keyword>
<comment type="subcellular location">
    <subcellularLocation>
        <location evidence="1">Membrane</location>
        <topology evidence="1">Multi-pass membrane protein</topology>
    </subcellularLocation>
</comment>
<feature type="transmembrane region" description="Helical" evidence="5">
    <location>
        <begin position="171"/>
        <end position="191"/>
    </location>
</feature>
<dbReference type="Proteomes" id="UP000003586">
    <property type="component" value="Chromosome"/>
</dbReference>
<dbReference type="PANTHER" id="PTHR37422">
    <property type="entry name" value="TEICHURONIC ACID BIOSYNTHESIS PROTEIN TUAE"/>
    <property type="match status" value="1"/>
</dbReference>
<evidence type="ECO:0000313" key="8">
    <source>
        <dbReference type="Proteomes" id="UP000003586"/>
    </source>
</evidence>
<evidence type="ECO:0000259" key="6">
    <source>
        <dbReference type="Pfam" id="PF04932"/>
    </source>
</evidence>
<keyword evidence="8" id="KW-1185">Reference proteome</keyword>
<dbReference type="eggNOG" id="COG3307">
    <property type="taxonomic scope" value="Bacteria"/>
</dbReference>
<feature type="transmembrane region" description="Helical" evidence="5">
    <location>
        <begin position="303"/>
        <end position="326"/>
    </location>
</feature>
<feature type="transmembrane region" description="Helical" evidence="5">
    <location>
        <begin position="14"/>
        <end position="33"/>
    </location>
</feature>
<protein>
    <recommendedName>
        <fullName evidence="6">O-antigen ligase-related domain-containing protein</fullName>
    </recommendedName>
</protein>
<dbReference type="InterPro" id="IPR051533">
    <property type="entry name" value="WaaL-like"/>
</dbReference>
<feature type="transmembrane region" description="Helical" evidence="5">
    <location>
        <begin position="118"/>
        <end position="136"/>
    </location>
</feature>
<dbReference type="Pfam" id="PF04932">
    <property type="entry name" value="Wzy_C"/>
    <property type="match status" value="1"/>
</dbReference>
<keyword evidence="3 5" id="KW-1133">Transmembrane helix</keyword>
<evidence type="ECO:0000256" key="2">
    <source>
        <dbReference type="ARBA" id="ARBA00022692"/>
    </source>
</evidence>
<dbReference type="KEGG" id="nso:NIASO_01000"/>
<evidence type="ECO:0000256" key="3">
    <source>
        <dbReference type="ARBA" id="ARBA00022989"/>
    </source>
</evidence>